<keyword evidence="4" id="KW-1185">Reference proteome</keyword>
<comment type="caution">
    <text evidence="3">The sequence shown here is derived from an EMBL/GenBank/DDBJ whole genome shotgun (WGS) entry which is preliminary data.</text>
</comment>
<dbReference type="PANTHER" id="PTHR43767:SF1">
    <property type="entry name" value="NONRIBOSOMAL PEPTIDE SYNTHASE PES1 (EUROFUNG)-RELATED"/>
    <property type="match status" value="1"/>
</dbReference>
<dbReference type="Pfam" id="PF13193">
    <property type="entry name" value="AMP-binding_C"/>
    <property type="match status" value="1"/>
</dbReference>
<dbReference type="SUPFAM" id="SSF56801">
    <property type="entry name" value="Acetyl-CoA synthetase-like"/>
    <property type="match status" value="1"/>
</dbReference>
<reference evidence="4" key="1">
    <citation type="journal article" date="2019" name="Int. J. Syst. Evol. Microbiol.">
        <title>The Global Catalogue of Microorganisms (GCM) 10K type strain sequencing project: providing services to taxonomists for standard genome sequencing and annotation.</title>
        <authorList>
            <consortium name="The Broad Institute Genomics Platform"/>
            <consortium name="The Broad Institute Genome Sequencing Center for Infectious Disease"/>
            <person name="Wu L."/>
            <person name="Ma J."/>
        </authorList>
    </citation>
    <scope>NUCLEOTIDE SEQUENCE [LARGE SCALE GENOMIC DNA]</scope>
    <source>
        <strain evidence="4">JCM 17979</strain>
    </source>
</reference>
<dbReference type="InterPro" id="IPR042099">
    <property type="entry name" value="ANL_N_sf"/>
</dbReference>
<evidence type="ECO:0000313" key="3">
    <source>
        <dbReference type="EMBL" id="GAA4773439.1"/>
    </source>
</evidence>
<dbReference type="Gene3D" id="3.40.50.12780">
    <property type="entry name" value="N-terminal domain of ligase-like"/>
    <property type="match status" value="1"/>
</dbReference>
<sequence length="518" mass="55342">MTGARALVTAAAGSTVADLVDARARMHPARVALRAGSVRRTYGELVDRTRRLATVLADAGVRRGDRVALLAENRLEYLEVVLAALRLGAAVATQGTRASAAELTGCLDLVAPRLTLCSPRQREAHADVLADRPETVWELGEDLDRAVDRAVPRPGGADAEPEDVAVIIYTSGTTGAPKGACVSHRAEIARAMATRAELGVSGEGTFVAWSPLHHMGALDNSLSTLVSGGTVVVVDGFAVDELVDLVETEPLGWLLVMPGTVGRLVAALRERGARPAGVRLCGVMPDLVRPAEIAELTTLLGAPYANTFGATETGCPPCSADTVPIGVEPTALPKRQSAFCEVRLVDPEGRDVPDGTPGELCMRGPTLFSGYWDDEAATAADFRDGWFHLGDVLVRHADGTLSFVDRVKYMIKSGGENVYPAEIERTLLRLPGVLEAGVVRRPDPQWGEVPVAFVVHERDDASAEDLLAACRDRLPHHKAPREIRFLASSAMPRNTSGKVVRRELERLLTAPADERTVR</sequence>
<feature type="domain" description="AMP-binding enzyme C-terminal" evidence="2">
    <location>
        <begin position="422"/>
        <end position="498"/>
    </location>
</feature>
<dbReference type="PROSITE" id="PS00455">
    <property type="entry name" value="AMP_BINDING"/>
    <property type="match status" value="1"/>
</dbReference>
<accession>A0ABP9A5S3</accession>
<proteinExistence type="predicted"/>
<dbReference type="EMBL" id="BAABHO010000002">
    <property type="protein sequence ID" value="GAA4773439.1"/>
    <property type="molecule type" value="Genomic_DNA"/>
</dbReference>
<dbReference type="RefSeq" id="WP_345410475.1">
    <property type="nucleotide sequence ID" value="NZ_BAABHO010000002.1"/>
</dbReference>
<protein>
    <submittedName>
        <fullName evidence="3">Long-chain fatty acid--CoA ligase</fullName>
    </submittedName>
</protein>
<dbReference type="InterPro" id="IPR000873">
    <property type="entry name" value="AMP-dep_synth/lig_dom"/>
</dbReference>
<dbReference type="InterPro" id="IPR020845">
    <property type="entry name" value="AMP-binding_CS"/>
</dbReference>
<dbReference type="Proteomes" id="UP001500928">
    <property type="component" value="Unassembled WGS sequence"/>
</dbReference>
<evidence type="ECO:0000313" key="4">
    <source>
        <dbReference type="Proteomes" id="UP001500928"/>
    </source>
</evidence>
<name>A0ABP9A5S3_9PSEU</name>
<organism evidence="3 4">
    <name type="scientific">Actinomycetospora chlora</name>
    <dbReference type="NCBI Taxonomy" id="663608"/>
    <lineage>
        <taxon>Bacteria</taxon>
        <taxon>Bacillati</taxon>
        <taxon>Actinomycetota</taxon>
        <taxon>Actinomycetes</taxon>
        <taxon>Pseudonocardiales</taxon>
        <taxon>Pseudonocardiaceae</taxon>
        <taxon>Actinomycetospora</taxon>
    </lineage>
</organism>
<gene>
    <name evidence="3" type="ORF">GCM10023200_02290</name>
</gene>
<dbReference type="InterPro" id="IPR050237">
    <property type="entry name" value="ATP-dep_AMP-bd_enzyme"/>
</dbReference>
<feature type="domain" description="AMP-dependent synthetase/ligase" evidence="1">
    <location>
        <begin position="21"/>
        <end position="372"/>
    </location>
</feature>
<evidence type="ECO:0000259" key="1">
    <source>
        <dbReference type="Pfam" id="PF00501"/>
    </source>
</evidence>
<dbReference type="GO" id="GO:0016874">
    <property type="term" value="F:ligase activity"/>
    <property type="evidence" value="ECO:0007669"/>
    <property type="project" value="UniProtKB-KW"/>
</dbReference>
<dbReference type="PANTHER" id="PTHR43767">
    <property type="entry name" value="LONG-CHAIN-FATTY-ACID--COA LIGASE"/>
    <property type="match status" value="1"/>
</dbReference>
<dbReference type="InterPro" id="IPR025110">
    <property type="entry name" value="AMP-bd_C"/>
</dbReference>
<evidence type="ECO:0000259" key="2">
    <source>
        <dbReference type="Pfam" id="PF13193"/>
    </source>
</evidence>
<dbReference type="Gene3D" id="3.30.300.30">
    <property type="match status" value="1"/>
</dbReference>
<dbReference type="Pfam" id="PF00501">
    <property type="entry name" value="AMP-binding"/>
    <property type="match status" value="1"/>
</dbReference>
<dbReference type="InterPro" id="IPR045851">
    <property type="entry name" value="AMP-bd_C_sf"/>
</dbReference>
<keyword evidence="3" id="KW-0436">Ligase</keyword>